<dbReference type="KEGG" id="scm:SCHCO_02496462"/>
<gene>
    <name evidence="1" type="ORF">SCHCODRAFT_234196</name>
</gene>
<dbReference type="RefSeq" id="XP_003032734.1">
    <property type="nucleotide sequence ID" value="XM_003032688.1"/>
</dbReference>
<evidence type="ECO:0000313" key="1">
    <source>
        <dbReference type="EMBL" id="EFI97831.1"/>
    </source>
</evidence>
<dbReference type="AlphaFoldDB" id="D8Q0X8"/>
<reference evidence="1 2" key="1">
    <citation type="journal article" date="2010" name="Nat. Biotechnol.">
        <title>Genome sequence of the model mushroom Schizophyllum commune.</title>
        <authorList>
            <person name="Ohm R.A."/>
            <person name="de Jong J.F."/>
            <person name="Lugones L.G."/>
            <person name="Aerts A."/>
            <person name="Kothe E."/>
            <person name="Stajich J.E."/>
            <person name="de Vries R.P."/>
            <person name="Record E."/>
            <person name="Levasseur A."/>
            <person name="Baker S.E."/>
            <person name="Bartholomew K.A."/>
            <person name="Coutinho P.M."/>
            <person name="Erdmann S."/>
            <person name="Fowler T.J."/>
            <person name="Gathman A.C."/>
            <person name="Lombard V."/>
            <person name="Henrissat B."/>
            <person name="Knabe N."/>
            <person name="Kuees U."/>
            <person name="Lilly W.W."/>
            <person name="Lindquist E."/>
            <person name="Lucas S."/>
            <person name="Magnuson J.K."/>
            <person name="Piumi F."/>
            <person name="Raudaskoski M."/>
            <person name="Salamov A."/>
            <person name="Schmutz J."/>
            <person name="Schwarze F.W.M.R."/>
            <person name="vanKuyk P.A."/>
            <person name="Horton J.S."/>
            <person name="Grigoriev I.V."/>
            <person name="Woesten H.A.B."/>
        </authorList>
    </citation>
    <scope>NUCLEOTIDE SEQUENCE [LARGE SCALE GENOMIC DNA]</scope>
    <source>
        <strain evidence="2">H4-8 / FGSC 9210</strain>
    </source>
</reference>
<dbReference type="InParanoid" id="D8Q0X8"/>
<evidence type="ECO:0000313" key="2">
    <source>
        <dbReference type="Proteomes" id="UP000007431"/>
    </source>
</evidence>
<proteinExistence type="predicted"/>
<protein>
    <submittedName>
        <fullName evidence="1">Uncharacterized protein</fullName>
    </submittedName>
</protein>
<dbReference type="HOGENOM" id="CLU_1176003_0_0_1"/>
<keyword evidence="2" id="KW-1185">Reference proteome</keyword>
<sequence length="236" mass="26066">MLDAFITADAVCTVGKYDLECATKYWAVTIPPRSLSMLSELFDRTLQAKDAAEAQRDALLHSVIHANTNFAAASAKVAHLTTLLHQANAALTRERADHEDIMREYVVVREKLSKIANGWKSSMSGLGTCCMCNAPATSHIDPCGHLLCRDGHDYCICDCGSFLAEVGACSNHVAKRRCPFTSCHFLIETVRHHTNPALDIVSSKNFVMTDAEEYCTNTVDYADFIQQALHRANRQV</sequence>
<dbReference type="EMBL" id="GL377305">
    <property type="protein sequence ID" value="EFI97831.1"/>
    <property type="molecule type" value="Genomic_DNA"/>
</dbReference>
<organism evidence="2">
    <name type="scientific">Schizophyllum commune (strain H4-8 / FGSC 9210)</name>
    <name type="common">Split gill fungus</name>
    <dbReference type="NCBI Taxonomy" id="578458"/>
    <lineage>
        <taxon>Eukaryota</taxon>
        <taxon>Fungi</taxon>
        <taxon>Dikarya</taxon>
        <taxon>Basidiomycota</taxon>
        <taxon>Agaricomycotina</taxon>
        <taxon>Agaricomycetes</taxon>
        <taxon>Agaricomycetidae</taxon>
        <taxon>Agaricales</taxon>
        <taxon>Schizophyllaceae</taxon>
        <taxon>Schizophyllum</taxon>
    </lineage>
</organism>
<dbReference type="Proteomes" id="UP000007431">
    <property type="component" value="Unassembled WGS sequence"/>
</dbReference>
<dbReference type="VEuPathDB" id="FungiDB:SCHCODRAFT_02496462"/>
<name>D8Q0X8_SCHCM</name>
<dbReference type="GeneID" id="9595758"/>
<accession>D8Q0X8</accession>